<evidence type="ECO:0000256" key="3">
    <source>
        <dbReference type="PROSITE-ProRule" id="PRU00169"/>
    </source>
</evidence>
<dbReference type="InterPro" id="IPR001789">
    <property type="entry name" value="Sig_transdc_resp-reg_receiver"/>
</dbReference>
<dbReference type="RefSeq" id="WP_228352495.1">
    <property type="nucleotide sequence ID" value="NZ_JACEGA010000001.1"/>
</dbReference>
<dbReference type="GO" id="GO:0000160">
    <property type="term" value="P:phosphorelay signal transduction system"/>
    <property type="evidence" value="ECO:0007669"/>
    <property type="project" value="InterPro"/>
</dbReference>
<comment type="function">
    <text evidence="2">May play the central regulatory role in sporulation. It may be an element of the effector pathway responsible for the activation of sporulation genes in response to nutritional stress. Spo0A may act in concert with spo0H (a sigma factor) to control the expression of some genes that are critical to the sporulation process.</text>
</comment>
<evidence type="ECO:0000313" key="5">
    <source>
        <dbReference type="EMBL" id="MBB2182801.1"/>
    </source>
</evidence>
<dbReference type="PROSITE" id="PS50110">
    <property type="entry name" value="RESPONSE_REGULATORY"/>
    <property type="match status" value="1"/>
</dbReference>
<reference evidence="5 6" key="1">
    <citation type="submission" date="2020-07" db="EMBL/GenBank/DDBJ databases">
        <title>Characterization and genome sequencing of isolate MD1, a novel member within the family Lachnospiraceae.</title>
        <authorList>
            <person name="Rettenmaier R."/>
            <person name="Di Bello L."/>
            <person name="Zinser C."/>
            <person name="Scheitz K."/>
            <person name="Liebl W."/>
            <person name="Zverlov V."/>
        </authorList>
    </citation>
    <scope>NUCLEOTIDE SEQUENCE [LARGE SCALE GENOMIC DNA]</scope>
    <source>
        <strain evidence="5 6">MD1</strain>
    </source>
</reference>
<organism evidence="5 6">
    <name type="scientific">Variimorphobacter saccharofermentans</name>
    <dbReference type="NCBI Taxonomy" id="2755051"/>
    <lineage>
        <taxon>Bacteria</taxon>
        <taxon>Bacillati</taxon>
        <taxon>Bacillota</taxon>
        <taxon>Clostridia</taxon>
        <taxon>Lachnospirales</taxon>
        <taxon>Lachnospiraceae</taxon>
        <taxon>Variimorphobacter</taxon>
    </lineage>
</organism>
<dbReference type="AlphaFoldDB" id="A0A839K282"/>
<proteinExistence type="predicted"/>
<keyword evidence="6" id="KW-1185">Reference proteome</keyword>
<sequence length="137" mass="15768">MKIKKVINIEDTILKHIAIKKELESEGIRQVALADNAEKGIEEIERAEAAGEPYDLLICDMHYNFFGKDDPEAGEKTLKLLQEKGIKIPVIFCSSQNWQISGSVGTVFYNESRYWEQDMREMIKKAEALIWKKSCEE</sequence>
<evidence type="ECO:0000256" key="2">
    <source>
        <dbReference type="ARBA" id="ARBA00024867"/>
    </source>
</evidence>
<evidence type="ECO:0000256" key="1">
    <source>
        <dbReference type="ARBA" id="ARBA00018672"/>
    </source>
</evidence>
<keyword evidence="3" id="KW-0597">Phosphoprotein</keyword>
<comment type="caution">
    <text evidence="5">The sequence shown here is derived from an EMBL/GenBank/DDBJ whole genome shotgun (WGS) entry which is preliminary data.</text>
</comment>
<evidence type="ECO:0000259" key="4">
    <source>
        <dbReference type="PROSITE" id="PS50110"/>
    </source>
</evidence>
<dbReference type="CDD" id="cd00156">
    <property type="entry name" value="REC"/>
    <property type="match status" value="1"/>
</dbReference>
<dbReference type="InterPro" id="IPR011006">
    <property type="entry name" value="CheY-like_superfamily"/>
</dbReference>
<dbReference type="Gene3D" id="3.40.50.2300">
    <property type="match status" value="1"/>
</dbReference>
<feature type="domain" description="Response regulatory" evidence="4">
    <location>
        <begin position="5"/>
        <end position="127"/>
    </location>
</feature>
<dbReference type="Proteomes" id="UP000574276">
    <property type="component" value="Unassembled WGS sequence"/>
</dbReference>
<evidence type="ECO:0000313" key="6">
    <source>
        <dbReference type="Proteomes" id="UP000574276"/>
    </source>
</evidence>
<dbReference type="SUPFAM" id="SSF52172">
    <property type="entry name" value="CheY-like"/>
    <property type="match status" value="1"/>
</dbReference>
<gene>
    <name evidence="5" type="ORF">H0486_07920</name>
</gene>
<accession>A0A839K282</accession>
<protein>
    <recommendedName>
        <fullName evidence="1">Stage 0 sporulation protein A homolog</fullName>
    </recommendedName>
</protein>
<feature type="modified residue" description="4-aspartylphosphate" evidence="3">
    <location>
        <position position="60"/>
    </location>
</feature>
<dbReference type="EMBL" id="JACEGA010000001">
    <property type="protein sequence ID" value="MBB2182801.1"/>
    <property type="molecule type" value="Genomic_DNA"/>
</dbReference>
<name>A0A839K282_9FIRM</name>